<protein>
    <submittedName>
        <fullName evidence="1">Uncharacterized protein</fullName>
    </submittedName>
</protein>
<dbReference type="EMBL" id="JARJCM010000244">
    <property type="protein sequence ID" value="KAJ7021015.1"/>
    <property type="molecule type" value="Genomic_DNA"/>
</dbReference>
<proteinExistence type="predicted"/>
<gene>
    <name evidence="1" type="ORF">C8F04DRAFT_1274256</name>
</gene>
<reference evidence="1" key="1">
    <citation type="submission" date="2023-03" db="EMBL/GenBank/DDBJ databases">
        <title>Massive genome expansion in bonnet fungi (Mycena s.s.) driven by repeated elements and novel gene families across ecological guilds.</title>
        <authorList>
            <consortium name="Lawrence Berkeley National Laboratory"/>
            <person name="Harder C.B."/>
            <person name="Miyauchi S."/>
            <person name="Viragh M."/>
            <person name="Kuo A."/>
            <person name="Thoen E."/>
            <person name="Andreopoulos B."/>
            <person name="Lu D."/>
            <person name="Skrede I."/>
            <person name="Drula E."/>
            <person name="Henrissat B."/>
            <person name="Morin E."/>
            <person name="Kohler A."/>
            <person name="Barry K."/>
            <person name="LaButti K."/>
            <person name="Morin E."/>
            <person name="Salamov A."/>
            <person name="Lipzen A."/>
            <person name="Mereny Z."/>
            <person name="Hegedus B."/>
            <person name="Baldrian P."/>
            <person name="Stursova M."/>
            <person name="Weitz H."/>
            <person name="Taylor A."/>
            <person name="Grigoriev I.V."/>
            <person name="Nagy L.G."/>
            <person name="Martin F."/>
            <person name="Kauserud H."/>
        </authorList>
    </citation>
    <scope>NUCLEOTIDE SEQUENCE</scope>
    <source>
        <strain evidence="1">CBHHK200</strain>
    </source>
</reference>
<organism evidence="1 2">
    <name type="scientific">Mycena alexandri</name>
    <dbReference type="NCBI Taxonomy" id="1745969"/>
    <lineage>
        <taxon>Eukaryota</taxon>
        <taxon>Fungi</taxon>
        <taxon>Dikarya</taxon>
        <taxon>Basidiomycota</taxon>
        <taxon>Agaricomycotina</taxon>
        <taxon>Agaricomycetes</taxon>
        <taxon>Agaricomycetidae</taxon>
        <taxon>Agaricales</taxon>
        <taxon>Marasmiineae</taxon>
        <taxon>Mycenaceae</taxon>
        <taxon>Mycena</taxon>
    </lineage>
</organism>
<name>A0AAD6S543_9AGAR</name>
<evidence type="ECO:0000313" key="1">
    <source>
        <dbReference type="EMBL" id="KAJ7021015.1"/>
    </source>
</evidence>
<comment type="caution">
    <text evidence="1">The sequence shown here is derived from an EMBL/GenBank/DDBJ whole genome shotgun (WGS) entry which is preliminary data.</text>
</comment>
<keyword evidence="2" id="KW-1185">Reference proteome</keyword>
<dbReference type="Proteomes" id="UP001218188">
    <property type="component" value="Unassembled WGS sequence"/>
</dbReference>
<evidence type="ECO:0000313" key="2">
    <source>
        <dbReference type="Proteomes" id="UP001218188"/>
    </source>
</evidence>
<sequence>MSALVEALAIKSKAGNSSRASDYTQAAEFALNTIIHDPSWLDIAVRWTEGSQAFPESLIDLASVLTSDPANADANREFALVEPICQEEQRLMNSEEVVDADFPPAFGAETRTAEQLPIPPDISAAFMLTFSRPEHKTTCKVPVDDHVTVRLGRTLPQHQHFSVHLMMYSIRAMGLTTNLLNYRFPNSHRAPASGRRGYARLTVRQILSVPIHVIPDQVRNEYFDLLNRIQQKRPGPVYGHWITANGIYFEGDDWRSRISV</sequence>
<accession>A0AAD6S543</accession>
<dbReference type="AlphaFoldDB" id="A0AAD6S543"/>